<dbReference type="SUPFAM" id="SSF52402">
    <property type="entry name" value="Adenine nucleotide alpha hydrolases-like"/>
    <property type="match status" value="1"/>
</dbReference>
<dbReference type="EMBL" id="DTHG01000078">
    <property type="protein sequence ID" value="HGW92101.1"/>
    <property type="molecule type" value="Genomic_DNA"/>
</dbReference>
<evidence type="ECO:0000313" key="2">
    <source>
        <dbReference type="EMBL" id="HGW92101.1"/>
    </source>
</evidence>
<accession>A0A7C4Y5J0</accession>
<organism evidence="2">
    <name type="scientific">candidate division WOR-3 bacterium</name>
    <dbReference type="NCBI Taxonomy" id="2052148"/>
    <lineage>
        <taxon>Bacteria</taxon>
        <taxon>Bacteria division WOR-3</taxon>
    </lineage>
</organism>
<dbReference type="PANTHER" id="PTHR11807:SF12">
    <property type="entry name" value="CYTOPLASMIC TRNA 2-THIOLATION PROTEIN 1"/>
    <property type="match status" value="1"/>
</dbReference>
<keyword evidence="1" id="KW-0808">Transferase</keyword>
<name>A0A7C4Y5J0_UNCW3</name>
<dbReference type="GO" id="GO:0002144">
    <property type="term" value="C:cytosolic tRNA wobble base thiouridylase complex"/>
    <property type="evidence" value="ECO:0007669"/>
    <property type="project" value="TreeGrafter"/>
</dbReference>
<dbReference type="GO" id="GO:0000049">
    <property type="term" value="F:tRNA binding"/>
    <property type="evidence" value="ECO:0007669"/>
    <property type="project" value="TreeGrafter"/>
</dbReference>
<proteinExistence type="predicted"/>
<evidence type="ECO:0000256" key="1">
    <source>
        <dbReference type="ARBA" id="ARBA00022679"/>
    </source>
</evidence>
<protein>
    <submittedName>
        <fullName evidence="2">Uncharacterized protein</fullName>
    </submittedName>
</protein>
<dbReference type="PANTHER" id="PTHR11807">
    <property type="entry name" value="ATPASES OF THE PP SUPERFAMILY-RELATED"/>
    <property type="match status" value="1"/>
</dbReference>
<dbReference type="InterPro" id="IPR014729">
    <property type="entry name" value="Rossmann-like_a/b/a_fold"/>
</dbReference>
<gene>
    <name evidence="2" type="ORF">ENV67_06145</name>
</gene>
<dbReference type="AlphaFoldDB" id="A0A7C4Y5J0"/>
<sequence>MSVKSKVSAAIYKYNMIEKGEIIAVAFSGGKDSVFLTDILKERRDIKEIFPIHIDNGFGEKRDEIENFLKLNFKRYHIETIEIEKEFKKKVRQSVIFAHGKEGKGYLRLHTKME</sequence>
<dbReference type="Gene3D" id="3.40.50.620">
    <property type="entry name" value="HUPs"/>
    <property type="match status" value="1"/>
</dbReference>
<dbReference type="GO" id="GO:0016740">
    <property type="term" value="F:transferase activity"/>
    <property type="evidence" value="ECO:0007669"/>
    <property type="project" value="UniProtKB-KW"/>
</dbReference>
<comment type="caution">
    <text evidence="2">The sequence shown here is derived from an EMBL/GenBank/DDBJ whole genome shotgun (WGS) entry which is preliminary data.</text>
</comment>
<reference evidence="2" key="1">
    <citation type="journal article" date="2020" name="mSystems">
        <title>Genome- and Community-Level Interaction Insights into Carbon Utilization and Element Cycling Functions of Hydrothermarchaeota in Hydrothermal Sediment.</title>
        <authorList>
            <person name="Zhou Z."/>
            <person name="Liu Y."/>
            <person name="Xu W."/>
            <person name="Pan J."/>
            <person name="Luo Z.H."/>
            <person name="Li M."/>
        </authorList>
    </citation>
    <scope>NUCLEOTIDE SEQUENCE [LARGE SCALE GENOMIC DNA]</scope>
    <source>
        <strain evidence="2">SpSt-780</strain>
    </source>
</reference>
<dbReference type="GO" id="GO:0002143">
    <property type="term" value="P:tRNA wobble position uridine thiolation"/>
    <property type="evidence" value="ECO:0007669"/>
    <property type="project" value="TreeGrafter"/>
</dbReference>